<protein>
    <submittedName>
        <fullName evidence="4">Nifu-like protein 3 protein</fullName>
    </submittedName>
</protein>
<dbReference type="OrthoDB" id="565552at2759"/>
<dbReference type="GO" id="GO:0005739">
    <property type="term" value="C:mitochondrion"/>
    <property type="evidence" value="ECO:0007669"/>
    <property type="project" value="TreeGrafter"/>
</dbReference>
<dbReference type="InterPro" id="IPR034904">
    <property type="entry name" value="FSCA_dom_sf"/>
</dbReference>
<feature type="signal peptide" evidence="2">
    <location>
        <begin position="1"/>
        <end position="27"/>
    </location>
</feature>
<comment type="similarity">
    <text evidence="1">Belongs to the NifU family.</text>
</comment>
<dbReference type="AlphaFoldDB" id="A0A7J6VIW9"/>
<accession>A0A7J6VIW9</accession>
<dbReference type="Proteomes" id="UP000554482">
    <property type="component" value="Unassembled WGS sequence"/>
</dbReference>
<dbReference type="GO" id="GO:0051536">
    <property type="term" value="F:iron-sulfur cluster binding"/>
    <property type="evidence" value="ECO:0007669"/>
    <property type="project" value="InterPro"/>
</dbReference>
<proteinExistence type="inferred from homology"/>
<keyword evidence="5" id="KW-1185">Reference proteome</keyword>
<dbReference type="EMBL" id="JABWDY010032471">
    <property type="protein sequence ID" value="KAF5184155.1"/>
    <property type="molecule type" value="Genomic_DNA"/>
</dbReference>
<dbReference type="PANTHER" id="PTHR11178:SF25">
    <property type="entry name" value="NIFU-LIKE PROTEIN 3, CHLOROPLASTIC"/>
    <property type="match status" value="1"/>
</dbReference>
<name>A0A7J6VIW9_THATH</name>
<dbReference type="GO" id="GO:0005506">
    <property type="term" value="F:iron ion binding"/>
    <property type="evidence" value="ECO:0007669"/>
    <property type="project" value="InterPro"/>
</dbReference>
<reference evidence="4 5" key="1">
    <citation type="submission" date="2020-06" db="EMBL/GenBank/DDBJ databases">
        <title>Transcriptomic and genomic resources for Thalictrum thalictroides and T. hernandezii: Facilitating candidate gene discovery in an emerging model plant lineage.</title>
        <authorList>
            <person name="Arias T."/>
            <person name="Riano-Pachon D.M."/>
            <person name="Di Stilio V.S."/>
        </authorList>
    </citation>
    <scope>NUCLEOTIDE SEQUENCE [LARGE SCALE GENOMIC DNA]</scope>
    <source>
        <strain evidence="5">cv. WT478/WT964</strain>
        <tissue evidence="4">Leaves</tissue>
    </source>
</reference>
<evidence type="ECO:0000313" key="5">
    <source>
        <dbReference type="Proteomes" id="UP000554482"/>
    </source>
</evidence>
<evidence type="ECO:0000313" key="4">
    <source>
        <dbReference type="EMBL" id="KAF5184155.1"/>
    </source>
</evidence>
<dbReference type="SUPFAM" id="SSF117916">
    <property type="entry name" value="Fe-S cluster assembly (FSCA) domain-like"/>
    <property type="match status" value="1"/>
</dbReference>
<dbReference type="GO" id="GO:0009570">
    <property type="term" value="C:chloroplast stroma"/>
    <property type="evidence" value="ECO:0007669"/>
    <property type="project" value="TreeGrafter"/>
</dbReference>
<comment type="caution">
    <text evidence="4">The sequence shown here is derived from an EMBL/GenBank/DDBJ whole genome shotgun (WGS) entry which is preliminary data.</text>
</comment>
<evidence type="ECO:0000256" key="2">
    <source>
        <dbReference type="SAM" id="SignalP"/>
    </source>
</evidence>
<keyword evidence="2" id="KW-0732">Signal</keyword>
<dbReference type="GO" id="GO:0016226">
    <property type="term" value="P:iron-sulfur cluster assembly"/>
    <property type="evidence" value="ECO:0007669"/>
    <property type="project" value="InterPro"/>
</dbReference>
<feature type="domain" description="NIF system FeS cluster assembly NifU C-terminal" evidence="3">
    <location>
        <begin position="82"/>
        <end position="141"/>
    </location>
</feature>
<organism evidence="4 5">
    <name type="scientific">Thalictrum thalictroides</name>
    <name type="common">Rue-anemone</name>
    <name type="synonym">Anemone thalictroides</name>
    <dbReference type="NCBI Taxonomy" id="46969"/>
    <lineage>
        <taxon>Eukaryota</taxon>
        <taxon>Viridiplantae</taxon>
        <taxon>Streptophyta</taxon>
        <taxon>Embryophyta</taxon>
        <taxon>Tracheophyta</taxon>
        <taxon>Spermatophyta</taxon>
        <taxon>Magnoliopsida</taxon>
        <taxon>Ranunculales</taxon>
        <taxon>Ranunculaceae</taxon>
        <taxon>Thalictroideae</taxon>
        <taxon>Thalictrum</taxon>
    </lineage>
</organism>
<dbReference type="PANTHER" id="PTHR11178">
    <property type="entry name" value="IRON-SULFUR CLUSTER SCAFFOLD PROTEIN NFU-RELATED"/>
    <property type="match status" value="1"/>
</dbReference>
<evidence type="ECO:0000256" key="1">
    <source>
        <dbReference type="ARBA" id="ARBA00006420"/>
    </source>
</evidence>
<dbReference type="InterPro" id="IPR001075">
    <property type="entry name" value="NIF_FeS_clus_asmbl_NifU_C"/>
</dbReference>
<gene>
    <name evidence="4" type="ORF">FRX31_026259</name>
</gene>
<sequence>MPPFVLNLHMVVLQLLGFSLFRSLIKTSQIFGNGLWIYEHRTPIDLDTELSLWVTLSWDKMVARLSRLFRWKADQWKGTEDQLLAEIRPYLTGTGGGLLELVQIDECVVKVRLSGPAAAVMTVRVAITQKLREKIPVIAAVQLIE</sequence>
<dbReference type="Pfam" id="PF01106">
    <property type="entry name" value="NifU"/>
    <property type="match status" value="1"/>
</dbReference>
<feature type="chain" id="PRO_5029736321" evidence="2">
    <location>
        <begin position="28"/>
        <end position="145"/>
    </location>
</feature>
<evidence type="ECO:0000259" key="3">
    <source>
        <dbReference type="Pfam" id="PF01106"/>
    </source>
</evidence>
<dbReference type="GO" id="GO:0005198">
    <property type="term" value="F:structural molecule activity"/>
    <property type="evidence" value="ECO:0007669"/>
    <property type="project" value="UniProtKB-ARBA"/>
</dbReference>
<dbReference type="Gene3D" id="3.30.300.130">
    <property type="entry name" value="Fe-S cluster assembly (FSCA)"/>
    <property type="match status" value="1"/>
</dbReference>